<sequence>MRASLLLTLMLFVSMAFLAYAAPGSWELRGRLALNSTIQQAALSPDGAYVVVIYHEGFRVLLGVYDSWLRPLWSVELASGSSHFAFVEDGLLVVVERLFGQVPSTRVSIYRLASGEPVYSDVKRGGFSEQVLVAHRLGSFLYLLTSRELVAIDLDKKGGMQVLLSFANRGLQALSTEDGLLVLYIDTLCRICLERNEKTVAFVKTPDRVSKITLEEILALVSVDGKPALYTANGSLLALNLGEKVEPGEAKPGPLLSGYVQASEPGYRLLYSKNIQGLDVDLLLLDPAASKIVARRLPLPYEKGDVVGVRVYDDGSFVAWCKNTSLVGSLEGNMSIITLDFPVRSVYLGNTTLLVVGTRILATYTRSLEAGSSDARFEKVYTLHLIVREKDQGVPDSFMVFVNGSFKGTFSGFARLLLPEGFYKVSVVAPGYQEATFGVNLFSNTTVHVILERRKFTLLVQAEEEGSPPPEILLLRDSSIVARGFGILEVAVTPGTYTLEIRGLHRNYTRSVTVQGDTSIYFYLLVEQAAPPQLPLSENLNARETINVTAVVMYGSENCPSCRRVREILVNLGAPLDYRDLSNRSYLEEYYHLYDYIGAGSQRVIPLVLIFRGQHLSAAVSCGSLTQQEWQELLQQSYPNATIVVQDDCTRVVRGLNSSEAYRMVFGAREVSRGKSMESLLPLLLALAAADSINPCTFLVFSALLVTTLAAAGRRRTIKASAAFISAVFLCYMLLGLGLIRVVSHFWWLRSLVTLAVVAVGIYEVSRGVRSARDDIARLMEKSPRLKLPSTLASIPGSARLAAARTRALLMQGSLHRIALNLKGFVRAVEAAMNTLLLRAREGSMVMAALAGAAVSLTLLPCSSGPYLVATLALSELPLSRALLYLVLYNLVFVLPLVVIALSVLLGERYLASVEIFRMRAESARKYLDIAIGAVLLALGVYIFFL</sequence>
<protein>
    <submittedName>
        <fullName evidence="3">PEGA domain-containing protein</fullName>
    </submittedName>
</protein>
<keyword evidence="1" id="KW-1133">Transmembrane helix</keyword>
<feature type="domain" description="Glutaredoxin" evidence="2">
    <location>
        <begin position="551"/>
        <end position="609"/>
    </location>
</feature>
<dbReference type="SUPFAM" id="SSF52833">
    <property type="entry name" value="Thioredoxin-like"/>
    <property type="match status" value="1"/>
</dbReference>
<feature type="transmembrane region" description="Helical" evidence="1">
    <location>
        <begin position="746"/>
        <end position="763"/>
    </location>
</feature>
<evidence type="ECO:0000313" key="3">
    <source>
        <dbReference type="EMBL" id="HGB25578.1"/>
    </source>
</evidence>
<dbReference type="EMBL" id="DTIB01000104">
    <property type="protein sequence ID" value="HGB25578.1"/>
    <property type="molecule type" value="Genomic_DNA"/>
</dbReference>
<dbReference type="AlphaFoldDB" id="A0A7C3WKN7"/>
<name>A0A7C3WKN7_THEPE</name>
<evidence type="ECO:0000256" key="1">
    <source>
        <dbReference type="SAM" id="Phobius"/>
    </source>
</evidence>
<dbReference type="InterPro" id="IPR011044">
    <property type="entry name" value="Quino_amine_DH_bsu"/>
</dbReference>
<keyword evidence="1" id="KW-0472">Membrane</keyword>
<keyword evidence="1" id="KW-0812">Transmembrane</keyword>
<organism evidence="3">
    <name type="scientific">Thermofilum pendens</name>
    <dbReference type="NCBI Taxonomy" id="2269"/>
    <lineage>
        <taxon>Archaea</taxon>
        <taxon>Thermoproteota</taxon>
        <taxon>Thermoprotei</taxon>
        <taxon>Thermofilales</taxon>
        <taxon>Thermofilaceae</taxon>
        <taxon>Thermofilum</taxon>
    </lineage>
</organism>
<dbReference type="Pfam" id="PF00462">
    <property type="entry name" value="Glutaredoxin"/>
    <property type="match status" value="1"/>
</dbReference>
<feature type="transmembrane region" description="Helical" evidence="1">
    <location>
        <begin position="882"/>
        <end position="906"/>
    </location>
</feature>
<feature type="transmembrane region" description="Helical" evidence="1">
    <location>
        <begin position="927"/>
        <end position="945"/>
    </location>
</feature>
<gene>
    <name evidence="3" type="ORF">ENV88_06090</name>
</gene>
<feature type="transmembrane region" description="Helical" evidence="1">
    <location>
        <begin position="718"/>
        <end position="740"/>
    </location>
</feature>
<evidence type="ECO:0000259" key="2">
    <source>
        <dbReference type="Pfam" id="PF00462"/>
    </source>
</evidence>
<comment type="caution">
    <text evidence="3">The sequence shown here is derived from an EMBL/GenBank/DDBJ whole genome shotgun (WGS) entry which is preliminary data.</text>
</comment>
<reference evidence="3" key="1">
    <citation type="journal article" date="2020" name="mSystems">
        <title>Genome- and Community-Level Interaction Insights into Carbon Utilization and Element Cycling Functions of Hydrothermarchaeota in Hydrothermal Sediment.</title>
        <authorList>
            <person name="Zhou Z."/>
            <person name="Liu Y."/>
            <person name="Xu W."/>
            <person name="Pan J."/>
            <person name="Luo Z.H."/>
            <person name="Li M."/>
        </authorList>
    </citation>
    <scope>NUCLEOTIDE SEQUENCE [LARGE SCALE GENOMIC DNA]</scope>
    <source>
        <strain evidence="3">SpSt-8</strain>
    </source>
</reference>
<proteinExistence type="predicted"/>
<accession>A0A7C3WKN7</accession>
<dbReference type="SUPFAM" id="SSF50969">
    <property type="entry name" value="YVTN repeat-like/Quinoprotein amine dehydrogenase"/>
    <property type="match status" value="1"/>
</dbReference>
<dbReference type="InterPro" id="IPR036249">
    <property type="entry name" value="Thioredoxin-like_sf"/>
</dbReference>
<dbReference type="PROSITE" id="PS51354">
    <property type="entry name" value="GLUTAREDOXIN_2"/>
    <property type="match status" value="1"/>
</dbReference>
<dbReference type="InterPro" id="IPR002109">
    <property type="entry name" value="Glutaredoxin"/>
</dbReference>
<dbReference type="Gene3D" id="3.40.30.10">
    <property type="entry name" value="Glutaredoxin"/>
    <property type="match status" value="1"/>
</dbReference>
<feature type="transmembrane region" description="Helical" evidence="1">
    <location>
        <begin position="680"/>
        <end position="706"/>
    </location>
</feature>
<feature type="transmembrane region" description="Helical" evidence="1">
    <location>
        <begin position="846"/>
        <end position="870"/>
    </location>
</feature>